<keyword evidence="1" id="KW-0831">Ubiquinone biosynthesis</keyword>
<dbReference type="InterPro" id="IPR001539">
    <property type="entry name" value="Peptidase_U32"/>
</dbReference>
<comment type="caution">
    <text evidence="2">The sequence shown here is derived from an EMBL/GenBank/DDBJ whole genome shotgun (WGS) entry which is preliminary data.</text>
</comment>
<reference evidence="2 3" key="1">
    <citation type="submission" date="2024-05" db="EMBL/GenBank/DDBJ databases">
        <title>Roseateles sp. 2.12 16S ribosomal RNA gene Genome sequencing and assembly.</title>
        <authorList>
            <person name="Woo H."/>
        </authorList>
    </citation>
    <scope>NUCLEOTIDE SEQUENCE [LARGE SCALE GENOMIC DNA]</scope>
    <source>
        <strain evidence="2 3">2.12</strain>
    </source>
</reference>
<dbReference type="EMBL" id="JBDPZC010000005">
    <property type="protein sequence ID" value="MEO3713684.1"/>
    <property type="molecule type" value="Genomic_DNA"/>
</dbReference>
<evidence type="ECO:0000313" key="2">
    <source>
        <dbReference type="EMBL" id="MEO3713684.1"/>
    </source>
</evidence>
<dbReference type="HAMAP" id="MF_02233">
    <property type="entry name" value="UbiV"/>
    <property type="match status" value="1"/>
</dbReference>
<dbReference type="RefSeq" id="WP_347610304.1">
    <property type="nucleotide sequence ID" value="NZ_JBDPZC010000005.1"/>
</dbReference>
<dbReference type="InterPro" id="IPR051454">
    <property type="entry name" value="RNA/ubiquinone_mod_enzymes"/>
</dbReference>
<dbReference type="PANTHER" id="PTHR30217:SF11">
    <property type="entry name" value="UBIQUINONE BIOSYNTHESIS PROTEIN UBIV"/>
    <property type="match status" value="1"/>
</dbReference>
<keyword evidence="1" id="KW-0479">Metal-binding</keyword>
<comment type="cofactor">
    <cofactor evidence="1">
        <name>[4Fe-4S] cluster</name>
        <dbReference type="ChEBI" id="CHEBI:49883"/>
    </cofactor>
</comment>
<dbReference type="InterPro" id="IPR043693">
    <property type="entry name" value="UbiV"/>
</dbReference>
<comment type="pathway">
    <text evidence="1">Cofactor biosynthesis; ubiquinone biosynthesis.</text>
</comment>
<proteinExistence type="inferred from homology"/>
<feature type="binding site" evidence="1">
    <location>
        <position position="211"/>
    </location>
    <ligand>
        <name>[4Fe-4S] cluster</name>
        <dbReference type="ChEBI" id="CHEBI:49883"/>
    </ligand>
</feature>
<gene>
    <name evidence="1" type="primary">ubiV</name>
    <name evidence="2" type="ORF">ABDJ40_13040</name>
</gene>
<comment type="subunit">
    <text evidence="1">Forms a heterodimer with UbiU.</text>
</comment>
<protein>
    <recommendedName>
        <fullName evidence="1">Ubiquinone biosynthesis protein UbiV</fullName>
    </recommendedName>
</protein>
<evidence type="ECO:0000313" key="3">
    <source>
        <dbReference type="Proteomes" id="UP001462640"/>
    </source>
</evidence>
<dbReference type="NCBIfam" id="NF011991">
    <property type="entry name" value="PRK15447.1"/>
    <property type="match status" value="1"/>
</dbReference>
<feature type="binding site" evidence="1">
    <location>
        <position position="198"/>
    </location>
    <ligand>
        <name>[4Fe-4S] cluster</name>
        <dbReference type="ChEBI" id="CHEBI:49883"/>
    </ligand>
</feature>
<organism evidence="2 3">
    <name type="scientific">Roseateles flavus</name>
    <dbReference type="NCBI Taxonomy" id="3149041"/>
    <lineage>
        <taxon>Bacteria</taxon>
        <taxon>Pseudomonadati</taxon>
        <taxon>Pseudomonadota</taxon>
        <taxon>Betaproteobacteria</taxon>
        <taxon>Burkholderiales</taxon>
        <taxon>Sphaerotilaceae</taxon>
        <taxon>Roseateles</taxon>
    </lineage>
</organism>
<keyword evidence="1" id="KW-0004">4Fe-4S</keyword>
<dbReference type="Pfam" id="PF01136">
    <property type="entry name" value="Peptidase_U32"/>
    <property type="match status" value="1"/>
</dbReference>
<dbReference type="Proteomes" id="UP001462640">
    <property type="component" value="Unassembled WGS sequence"/>
</dbReference>
<name>A0ABV0GFF7_9BURK</name>
<keyword evidence="3" id="KW-1185">Reference proteome</keyword>
<keyword evidence="1" id="KW-0411">Iron-sulfur</keyword>
<dbReference type="PANTHER" id="PTHR30217">
    <property type="entry name" value="PEPTIDASE U32 FAMILY"/>
    <property type="match status" value="1"/>
</dbReference>
<comment type="similarity">
    <text evidence="1">Belongs to the peptidase U32 family. UbiV subfamily.</text>
</comment>
<sequence length="320" mass="34962">MNAPTLTVGPLQYWWPRQTLMHFYAELADSPAHAIVLGEVTCSRRNEFSLEDWLAIARELQQAGKRVRLASMPLLMSEAELRGLRRLAEAALSADTPMDFEAGDASALQVWHGLTRELPAQERRSQLVLGPHINVYNRPALEELASLGADVWVPPAEMSLAALARCNPPLDPVQAQGRPVATELLTFGRMPLAFSARCFTARHHRLSKDQCEFRCRDDADGLLLRTSEGQPFLALNGISTQSAGLQCLLQEHEAVRAAGVKALRLSPCSGGFSRVLALFDAVYRQGADADEALAQLQSLDLPGSLVHGFAHQQPGMQALA</sequence>
<feature type="binding site" evidence="1">
    <location>
        <position position="42"/>
    </location>
    <ligand>
        <name>[4Fe-4S] cluster</name>
        <dbReference type="ChEBI" id="CHEBI:49883"/>
    </ligand>
</feature>
<comment type="function">
    <text evidence="1">Required for O(2)-independent ubiquinone (coenzyme Q) biosynthesis. Together with UbiU, is essential for the C6-hydroxylation reaction in the oxygen-independent ubiquinone biosynthesis pathway.</text>
</comment>
<accession>A0ABV0GFF7</accession>
<evidence type="ECO:0000256" key="1">
    <source>
        <dbReference type="HAMAP-Rule" id="MF_02233"/>
    </source>
</evidence>
<feature type="binding site" evidence="1">
    <location>
        <position position="215"/>
    </location>
    <ligand>
        <name>[4Fe-4S] cluster</name>
        <dbReference type="ChEBI" id="CHEBI:49883"/>
    </ligand>
</feature>
<keyword evidence="1" id="KW-0408">Iron</keyword>